<feature type="domain" description="RNA polymerase sigma-70 region 4" evidence="8">
    <location>
        <begin position="214"/>
        <end position="262"/>
    </location>
</feature>
<organism evidence="9 10">
    <name type="scientific">Pedococcus ginsenosidimutans</name>
    <dbReference type="NCBI Taxonomy" id="490570"/>
    <lineage>
        <taxon>Bacteria</taxon>
        <taxon>Bacillati</taxon>
        <taxon>Actinomycetota</taxon>
        <taxon>Actinomycetes</taxon>
        <taxon>Micrococcales</taxon>
        <taxon>Intrasporangiaceae</taxon>
        <taxon>Pedococcus</taxon>
    </lineage>
</organism>
<dbReference type="Gene3D" id="1.20.120.1810">
    <property type="match status" value="1"/>
</dbReference>
<evidence type="ECO:0000313" key="9">
    <source>
        <dbReference type="EMBL" id="GAA4717611.1"/>
    </source>
</evidence>
<dbReference type="InterPro" id="IPR007624">
    <property type="entry name" value="RNA_pol_sigma70_r3"/>
</dbReference>
<dbReference type="Gene3D" id="1.10.10.10">
    <property type="entry name" value="Winged helix-like DNA-binding domain superfamily/Winged helix DNA-binding domain"/>
    <property type="match status" value="2"/>
</dbReference>
<dbReference type="InterPro" id="IPR007630">
    <property type="entry name" value="RNA_pol_sigma70_r4"/>
</dbReference>
<dbReference type="PANTHER" id="PTHR30385">
    <property type="entry name" value="SIGMA FACTOR F FLAGELLAR"/>
    <property type="match status" value="1"/>
</dbReference>
<dbReference type="NCBIfam" id="TIGR02937">
    <property type="entry name" value="sigma70-ECF"/>
    <property type="match status" value="1"/>
</dbReference>
<evidence type="ECO:0000256" key="2">
    <source>
        <dbReference type="ARBA" id="ARBA00023082"/>
    </source>
</evidence>
<protein>
    <submittedName>
        <fullName evidence="9">RNA polymerase sigma factor SigF</fullName>
    </submittedName>
</protein>
<dbReference type="Pfam" id="PF04539">
    <property type="entry name" value="Sigma70_r3"/>
    <property type="match status" value="1"/>
</dbReference>
<name>A0ABP8Y0C7_9MICO</name>
<evidence type="ECO:0000256" key="1">
    <source>
        <dbReference type="ARBA" id="ARBA00023015"/>
    </source>
</evidence>
<dbReference type="Pfam" id="PF04545">
    <property type="entry name" value="Sigma70_r4"/>
    <property type="match status" value="1"/>
</dbReference>
<accession>A0ABP8Y0C7</accession>
<gene>
    <name evidence="9" type="ORF">GCM10025782_13370</name>
</gene>
<evidence type="ECO:0000313" key="10">
    <source>
        <dbReference type="Proteomes" id="UP001500556"/>
    </source>
</evidence>
<evidence type="ECO:0000259" key="8">
    <source>
        <dbReference type="Pfam" id="PF04545"/>
    </source>
</evidence>
<evidence type="ECO:0000256" key="3">
    <source>
        <dbReference type="ARBA" id="ARBA00023125"/>
    </source>
</evidence>
<feature type="domain" description="RNA polymerase sigma-70 region 3" evidence="6">
    <location>
        <begin position="132"/>
        <end position="199"/>
    </location>
</feature>
<evidence type="ECO:0000259" key="7">
    <source>
        <dbReference type="Pfam" id="PF04542"/>
    </source>
</evidence>
<evidence type="ECO:0000259" key="6">
    <source>
        <dbReference type="Pfam" id="PF04539"/>
    </source>
</evidence>
<keyword evidence="3" id="KW-0238">DNA-binding</keyword>
<sequence length="272" mass="29903">MGTLAPLETRTPEAPVNPSRTDDVHARADELLAEAQECPDHSRALVLRQQAVVLTLDLVDRIARRYSGRGIDLEDLVQVGRMALVKAANGYRTGCGHGFVAYAGPTIAGEIKRHFRDCGWAVRPPRRLQEVRADLASEQERLTHDLHRDPTTAELADALGVAPEEVTRARECSAAYRAVSLDLPPDHDGQPVEVVARESGDIDRMLRVDSVVHALHGLTERERRIVHLRFVEDCTQSEIGEQLGVSQMQVSRLLGSILGRLRVGLAETGRAA</sequence>
<dbReference type="PANTHER" id="PTHR30385:SF4">
    <property type="entry name" value="RNA POLYMERASE SIGMA-E FACTOR"/>
    <property type="match status" value="1"/>
</dbReference>
<dbReference type="InterPro" id="IPR007627">
    <property type="entry name" value="RNA_pol_sigma70_r2"/>
</dbReference>
<feature type="region of interest" description="Disordered" evidence="5">
    <location>
        <begin position="1"/>
        <end position="21"/>
    </location>
</feature>
<reference evidence="10" key="1">
    <citation type="journal article" date="2019" name="Int. J. Syst. Evol. Microbiol.">
        <title>The Global Catalogue of Microorganisms (GCM) 10K type strain sequencing project: providing services to taxonomists for standard genome sequencing and annotation.</title>
        <authorList>
            <consortium name="The Broad Institute Genomics Platform"/>
            <consortium name="The Broad Institute Genome Sequencing Center for Infectious Disease"/>
            <person name="Wu L."/>
            <person name="Ma J."/>
        </authorList>
    </citation>
    <scope>NUCLEOTIDE SEQUENCE [LARGE SCALE GENOMIC DNA]</scope>
    <source>
        <strain evidence="10">JCM 18961</strain>
    </source>
</reference>
<dbReference type="InterPro" id="IPR000943">
    <property type="entry name" value="RNA_pol_sigma70"/>
</dbReference>
<keyword evidence="2" id="KW-0731">Sigma factor</keyword>
<dbReference type="CDD" id="cd06171">
    <property type="entry name" value="Sigma70_r4"/>
    <property type="match status" value="1"/>
</dbReference>
<keyword evidence="1" id="KW-0805">Transcription regulation</keyword>
<comment type="caution">
    <text evidence="9">The sequence shown here is derived from an EMBL/GenBank/DDBJ whole genome shotgun (WGS) entry which is preliminary data.</text>
</comment>
<keyword evidence="10" id="KW-1185">Reference proteome</keyword>
<dbReference type="Proteomes" id="UP001500556">
    <property type="component" value="Unassembled WGS sequence"/>
</dbReference>
<dbReference type="RefSeq" id="WP_345502018.1">
    <property type="nucleotide sequence ID" value="NZ_BAABLO010000004.1"/>
</dbReference>
<dbReference type="EMBL" id="BAABLO010000004">
    <property type="protein sequence ID" value="GAA4717611.1"/>
    <property type="molecule type" value="Genomic_DNA"/>
</dbReference>
<dbReference type="PRINTS" id="PR00046">
    <property type="entry name" value="SIGMA70FCT"/>
</dbReference>
<evidence type="ECO:0000256" key="5">
    <source>
        <dbReference type="SAM" id="MobiDB-lite"/>
    </source>
</evidence>
<proteinExistence type="predicted"/>
<dbReference type="InterPro" id="IPR014284">
    <property type="entry name" value="RNA_pol_sigma-70_dom"/>
</dbReference>
<evidence type="ECO:0000256" key="4">
    <source>
        <dbReference type="ARBA" id="ARBA00023163"/>
    </source>
</evidence>
<dbReference type="InterPro" id="IPR036388">
    <property type="entry name" value="WH-like_DNA-bd_sf"/>
</dbReference>
<dbReference type="InterPro" id="IPR013324">
    <property type="entry name" value="RNA_pol_sigma_r3/r4-like"/>
</dbReference>
<dbReference type="InterPro" id="IPR013325">
    <property type="entry name" value="RNA_pol_sigma_r2"/>
</dbReference>
<dbReference type="SUPFAM" id="SSF88659">
    <property type="entry name" value="Sigma3 and sigma4 domains of RNA polymerase sigma factors"/>
    <property type="match status" value="2"/>
</dbReference>
<dbReference type="SUPFAM" id="SSF88946">
    <property type="entry name" value="Sigma2 domain of RNA polymerase sigma factors"/>
    <property type="match status" value="1"/>
</dbReference>
<keyword evidence="4" id="KW-0804">Transcription</keyword>
<feature type="domain" description="RNA polymerase sigma-70 region 2" evidence="7">
    <location>
        <begin position="56"/>
        <end position="119"/>
    </location>
</feature>
<dbReference type="Pfam" id="PF04542">
    <property type="entry name" value="Sigma70_r2"/>
    <property type="match status" value="1"/>
</dbReference>